<evidence type="ECO:0000259" key="2">
    <source>
        <dbReference type="Pfam" id="PF00656"/>
    </source>
</evidence>
<dbReference type="Gene3D" id="3.40.50.1460">
    <property type="match status" value="1"/>
</dbReference>
<sequence>MKKMIKYIVTALICLSINPVGGTVLAGAADQPAAASSRAPYVLAIGISRYKYMPELKSPLLNAEAFGAFFSGKAQDVAVLTDSRATKRAITAKLYSYQALLTTEDHLIIYYSGHGGYNQVYWQSYDADRTLARGRSEYMYEETLIPYDAGYDKASHVTTSELSMILKKLPATVTVIIDPSYSKNRGYQTIHTFSERSRAKRPYRAFRDLSMYGFTVIVSSDYAETAYDDSFKGLTLGIFTQYFIEGLAGPADTNQDHSIHLTEAFEYGSLRTIQHIGVQHPRIYKGKKPNIQVIKLD</sequence>
<keyword evidence="4" id="KW-1185">Reference proteome</keyword>
<name>F7NII0_9FIRM</name>
<dbReference type="OrthoDB" id="112232at2"/>
<dbReference type="eggNOG" id="COG4249">
    <property type="taxonomic scope" value="Bacteria"/>
</dbReference>
<dbReference type="SUPFAM" id="SSF52129">
    <property type="entry name" value="Caspase-like"/>
    <property type="match status" value="1"/>
</dbReference>
<dbReference type="RefSeq" id="WP_004095046.1">
    <property type="nucleotide sequence ID" value="NZ_AFGF01000076.1"/>
</dbReference>
<reference evidence="3 4" key="1">
    <citation type="journal article" date="2011" name="EMBO J.">
        <title>Structural diversity of bacterial flagellar motors.</title>
        <authorList>
            <person name="Chen S."/>
            <person name="Beeby M."/>
            <person name="Murphy G.E."/>
            <person name="Leadbetter J.R."/>
            <person name="Hendrixson D.R."/>
            <person name="Briegel A."/>
            <person name="Li Z."/>
            <person name="Shi J."/>
            <person name="Tocheva E.I."/>
            <person name="Muller A."/>
            <person name="Dobro M.J."/>
            <person name="Jensen G.J."/>
        </authorList>
    </citation>
    <scope>NUCLEOTIDE SEQUENCE [LARGE SCALE GENOMIC DNA]</scope>
    <source>
        <strain evidence="3 4">DSM 6540</strain>
    </source>
</reference>
<proteinExistence type="predicted"/>
<evidence type="ECO:0000256" key="1">
    <source>
        <dbReference type="SAM" id="SignalP"/>
    </source>
</evidence>
<dbReference type="GO" id="GO:0006508">
    <property type="term" value="P:proteolysis"/>
    <property type="evidence" value="ECO:0007669"/>
    <property type="project" value="InterPro"/>
</dbReference>
<gene>
    <name evidence="3" type="ORF">ALO_09414</name>
</gene>
<feature type="signal peptide" evidence="1">
    <location>
        <begin position="1"/>
        <end position="22"/>
    </location>
</feature>
<dbReference type="Pfam" id="PF00656">
    <property type="entry name" value="Peptidase_C14"/>
    <property type="match status" value="1"/>
</dbReference>
<dbReference type="InterPro" id="IPR029030">
    <property type="entry name" value="Caspase-like_dom_sf"/>
</dbReference>
<dbReference type="EMBL" id="AFGF01000076">
    <property type="protein sequence ID" value="EGO64126.1"/>
    <property type="molecule type" value="Genomic_DNA"/>
</dbReference>
<feature type="chain" id="PRO_5039108797" description="Peptidase C14 caspase domain-containing protein" evidence="1">
    <location>
        <begin position="23"/>
        <end position="297"/>
    </location>
</feature>
<dbReference type="STRING" id="1009370.ALO_09414"/>
<evidence type="ECO:0000313" key="3">
    <source>
        <dbReference type="EMBL" id="EGO64126.1"/>
    </source>
</evidence>
<feature type="domain" description="Peptidase C14 caspase" evidence="2">
    <location>
        <begin position="42"/>
        <end position="266"/>
    </location>
</feature>
<protein>
    <recommendedName>
        <fullName evidence="2">Peptidase C14 caspase domain-containing protein</fullName>
    </recommendedName>
</protein>
<dbReference type="Proteomes" id="UP000003240">
    <property type="component" value="Unassembled WGS sequence"/>
</dbReference>
<dbReference type="AlphaFoldDB" id="F7NII0"/>
<keyword evidence="1" id="KW-0732">Signal</keyword>
<dbReference type="InterPro" id="IPR011600">
    <property type="entry name" value="Pept_C14_caspase"/>
</dbReference>
<accession>F7NII0</accession>
<comment type="caution">
    <text evidence="3">The sequence shown here is derived from an EMBL/GenBank/DDBJ whole genome shotgun (WGS) entry which is preliminary data.</text>
</comment>
<organism evidence="3 4">
    <name type="scientific">Acetonema longum DSM 6540</name>
    <dbReference type="NCBI Taxonomy" id="1009370"/>
    <lineage>
        <taxon>Bacteria</taxon>
        <taxon>Bacillati</taxon>
        <taxon>Bacillota</taxon>
        <taxon>Negativicutes</taxon>
        <taxon>Acetonemataceae</taxon>
        <taxon>Acetonema</taxon>
    </lineage>
</organism>
<dbReference type="GO" id="GO:0004197">
    <property type="term" value="F:cysteine-type endopeptidase activity"/>
    <property type="evidence" value="ECO:0007669"/>
    <property type="project" value="InterPro"/>
</dbReference>
<evidence type="ECO:0000313" key="4">
    <source>
        <dbReference type="Proteomes" id="UP000003240"/>
    </source>
</evidence>